<evidence type="ECO:0000259" key="13">
    <source>
        <dbReference type="PROSITE" id="PS50109"/>
    </source>
</evidence>
<accession>A0A399RLC1</accession>
<protein>
    <recommendedName>
        <fullName evidence="3">histidine kinase</fullName>
        <ecNumber evidence="3">2.7.13.3</ecNumber>
    </recommendedName>
</protein>
<dbReference type="InterPro" id="IPR003661">
    <property type="entry name" value="HisK_dim/P_dom"/>
</dbReference>
<dbReference type="AlphaFoldDB" id="A0A399RLC1"/>
<dbReference type="InterPro" id="IPR036097">
    <property type="entry name" value="HisK_dim/P_sf"/>
</dbReference>
<evidence type="ECO:0000256" key="5">
    <source>
        <dbReference type="ARBA" id="ARBA00022553"/>
    </source>
</evidence>
<dbReference type="Pfam" id="PF00512">
    <property type="entry name" value="HisKA"/>
    <property type="match status" value="1"/>
</dbReference>
<evidence type="ECO:0000256" key="7">
    <source>
        <dbReference type="ARBA" id="ARBA00022741"/>
    </source>
</evidence>
<dbReference type="GO" id="GO:0004721">
    <property type="term" value="F:phosphoprotein phosphatase activity"/>
    <property type="evidence" value="ECO:0007669"/>
    <property type="project" value="TreeGrafter"/>
</dbReference>
<keyword evidence="11 12" id="KW-0472">Membrane</keyword>
<keyword evidence="10" id="KW-0902">Two-component regulatory system</keyword>
<comment type="subcellular location">
    <subcellularLocation>
        <location evidence="2">Cell membrane</location>
    </subcellularLocation>
</comment>
<dbReference type="InterPro" id="IPR050351">
    <property type="entry name" value="BphY/WalK/GraS-like"/>
</dbReference>
<dbReference type="GO" id="GO:0000155">
    <property type="term" value="F:phosphorelay sensor kinase activity"/>
    <property type="evidence" value="ECO:0007669"/>
    <property type="project" value="InterPro"/>
</dbReference>
<dbReference type="InterPro" id="IPR005467">
    <property type="entry name" value="His_kinase_dom"/>
</dbReference>
<evidence type="ECO:0000256" key="2">
    <source>
        <dbReference type="ARBA" id="ARBA00004236"/>
    </source>
</evidence>
<evidence type="ECO:0000256" key="12">
    <source>
        <dbReference type="SAM" id="Phobius"/>
    </source>
</evidence>
<dbReference type="InterPro" id="IPR004358">
    <property type="entry name" value="Sig_transdc_His_kin-like_C"/>
</dbReference>
<dbReference type="PRINTS" id="PR00344">
    <property type="entry name" value="BCTRLSENSOR"/>
</dbReference>
<reference evidence="14 15" key="1">
    <citation type="submission" date="2018-08" db="EMBL/GenBank/DDBJ databases">
        <title>Henriciella mobilis sp. nov., isolated from seawater.</title>
        <authorList>
            <person name="Cheng H."/>
            <person name="Wu Y.-H."/>
            <person name="Xu X.-W."/>
            <person name="Guo L.-L."/>
        </authorList>
    </citation>
    <scope>NUCLEOTIDE SEQUENCE [LARGE SCALE GENOMIC DNA]</scope>
    <source>
        <strain evidence="14 15">JN25</strain>
    </source>
</reference>
<dbReference type="InterPro" id="IPR003594">
    <property type="entry name" value="HATPase_dom"/>
</dbReference>
<proteinExistence type="predicted"/>
<feature type="transmembrane region" description="Helical" evidence="12">
    <location>
        <begin position="21"/>
        <end position="42"/>
    </location>
</feature>
<dbReference type="OrthoDB" id="9805942at2"/>
<keyword evidence="7" id="KW-0547">Nucleotide-binding</keyword>
<keyword evidence="6" id="KW-0808">Transferase</keyword>
<dbReference type="PROSITE" id="PS50109">
    <property type="entry name" value="HIS_KIN"/>
    <property type="match status" value="1"/>
</dbReference>
<dbReference type="InterPro" id="IPR036890">
    <property type="entry name" value="HATPase_C_sf"/>
</dbReference>
<evidence type="ECO:0000313" key="15">
    <source>
        <dbReference type="Proteomes" id="UP000266385"/>
    </source>
</evidence>
<dbReference type="Gene3D" id="1.10.287.130">
    <property type="match status" value="1"/>
</dbReference>
<keyword evidence="12" id="KW-1133">Transmembrane helix</keyword>
<keyword evidence="4" id="KW-1003">Cell membrane</keyword>
<evidence type="ECO:0000313" key="14">
    <source>
        <dbReference type="EMBL" id="RIJ32476.1"/>
    </source>
</evidence>
<dbReference type="Gene3D" id="3.30.565.10">
    <property type="entry name" value="Histidine kinase-like ATPase, C-terminal domain"/>
    <property type="match status" value="1"/>
</dbReference>
<keyword evidence="9" id="KW-0067">ATP-binding</keyword>
<dbReference type="GO" id="GO:0005886">
    <property type="term" value="C:plasma membrane"/>
    <property type="evidence" value="ECO:0007669"/>
    <property type="project" value="UniProtKB-SubCell"/>
</dbReference>
<evidence type="ECO:0000256" key="10">
    <source>
        <dbReference type="ARBA" id="ARBA00023012"/>
    </source>
</evidence>
<dbReference type="PANTHER" id="PTHR45453:SF1">
    <property type="entry name" value="PHOSPHATE REGULON SENSOR PROTEIN PHOR"/>
    <property type="match status" value="1"/>
</dbReference>
<dbReference type="Proteomes" id="UP000266385">
    <property type="component" value="Unassembled WGS sequence"/>
</dbReference>
<dbReference type="Pfam" id="PF02518">
    <property type="entry name" value="HATPase_c"/>
    <property type="match status" value="1"/>
</dbReference>
<dbReference type="FunFam" id="1.10.287.130:FF:000008">
    <property type="entry name" value="Two-component sensor histidine kinase"/>
    <property type="match status" value="1"/>
</dbReference>
<dbReference type="EC" id="2.7.13.3" evidence="3"/>
<dbReference type="GO" id="GO:0016036">
    <property type="term" value="P:cellular response to phosphate starvation"/>
    <property type="evidence" value="ECO:0007669"/>
    <property type="project" value="TreeGrafter"/>
</dbReference>
<evidence type="ECO:0000256" key="4">
    <source>
        <dbReference type="ARBA" id="ARBA00022475"/>
    </source>
</evidence>
<evidence type="ECO:0000256" key="3">
    <source>
        <dbReference type="ARBA" id="ARBA00012438"/>
    </source>
</evidence>
<evidence type="ECO:0000256" key="1">
    <source>
        <dbReference type="ARBA" id="ARBA00000085"/>
    </source>
</evidence>
<evidence type="ECO:0000256" key="6">
    <source>
        <dbReference type="ARBA" id="ARBA00022679"/>
    </source>
</evidence>
<dbReference type="RefSeq" id="WP_119374557.1">
    <property type="nucleotide sequence ID" value="NZ_QWFX01000005.1"/>
</dbReference>
<dbReference type="SMART" id="SM00388">
    <property type="entry name" value="HisKA"/>
    <property type="match status" value="1"/>
</dbReference>
<comment type="caution">
    <text evidence="14">The sequence shown here is derived from an EMBL/GenBank/DDBJ whole genome shotgun (WGS) entry which is preliminary data.</text>
</comment>
<evidence type="ECO:0000256" key="11">
    <source>
        <dbReference type="ARBA" id="ARBA00023136"/>
    </source>
</evidence>
<dbReference type="CDD" id="cd00082">
    <property type="entry name" value="HisKA"/>
    <property type="match status" value="1"/>
</dbReference>
<gene>
    <name evidence="14" type="ORF">D1223_01065</name>
</gene>
<keyword evidence="8" id="KW-0418">Kinase</keyword>
<dbReference type="SUPFAM" id="SSF55874">
    <property type="entry name" value="ATPase domain of HSP90 chaperone/DNA topoisomerase II/histidine kinase"/>
    <property type="match status" value="1"/>
</dbReference>
<dbReference type="EMBL" id="QWFX01000005">
    <property type="protein sequence ID" value="RIJ32476.1"/>
    <property type="molecule type" value="Genomic_DNA"/>
</dbReference>
<keyword evidence="12" id="KW-0812">Transmembrane</keyword>
<keyword evidence="5" id="KW-0597">Phosphoprotein</keyword>
<name>A0A399RLC1_9PROT</name>
<comment type="catalytic activity">
    <reaction evidence="1">
        <text>ATP + protein L-histidine = ADP + protein N-phospho-L-histidine.</text>
        <dbReference type="EC" id="2.7.13.3"/>
    </reaction>
</comment>
<keyword evidence="15" id="KW-1185">Reference proteome</keyword>
<evidence type="ECO:0000256" key="9">
    <source>
        <dbReference type="ARBA" id="ARBA00022840"/>
    </source>
</evidence>
<dbReference type="SMART" id="SM00387">
    <property type="entry name" value="HATPase_c"/>
    <property type="match status" value="1"/>
</dbReference>
<sequence>MSASDTHDRQGARKRPERVRDFIVLTTGGAGLLTLLVVSGALGFVEGIMAAIVLFAGALAYYVGSVPPAPPAEDGRAAASTQSVADNTSIQTLVRALPFPALYVTPDERILVSNRHSGALFRLNSIEGALKSVIIRQPDVLSATDRVAKSGAPERVEFQTGEGDELWLAHLTPGPEKKSVFVIFEDRTAVHRAERARADFLANASHELRTPLTAVSGFIETMLGPARDDRESWDGFLEIMHQQTERMRHLVADLLSLSRIEFSEHRAPDTIIDLCDVTSRSILSLQPLAHDKKVHLDFDTQASDIPITASSDEISQVVQNLVSNAIKYSRDGGRVKVMTGTAPSMSEAGRLATRFIDGAGRSILLQPRASSEARAAWVRVEDCGEGIARKHLSRLGERFYRVDESRGGEIEGTGLGLAIVKHIMARHRGGLAVASKEGEGSVFGVWLPIADAESRLTDD</sequence>
<organism evidence="14 15">
    <name type="scientific">Henriciella mobilis</name>
    <dbReference type="NCBI Taxonomy" id="2305467"/>
    <lineage>
        <taxon>Bacteria</taxon>
        <taxon>Pseudomonadati</taxon>
        <taxon>Pseudomonadota</taxon>
        <taxon>Alphaproteobacteria</taxon>
        <taxon>Hyphomonadales</taxon>
        <taxon>Hyphomonadaceae</taxon>
        <taxon>Henriciella</taxon>
    </lineage>
</organism>
<evidence type="ECO:0000256" key="8">
    <source>
        <dbReference type="ARBA" id="ARBA00022777"/>
    </source>
</evidence>
<dbReference type="GO" id="GO:0005524">
    <property type="term" value="F:ATP binding"/>
    <property type="evidence" value="ECO:0007669"/>
    <property type="project" value="UniProtKB-KW"/>
</dbReference>
<dbReference type="PANTHER" id="PTHR45453">
    <property type="entry name" value="PHOSPHATE REGULON SENSOR PROTEIN PHOR"/>
    <property type="match status" value="1"/>
</dbReference>
<dbReference type="SUPFAM" id="SSF47384">
    <property type="entry name" value="Homodimeric domain of signal transducing histidine kinase"/>
    <property type="match status" value="1"/>
</dbReference>
<feature type="domain" description="Histidine kinase" evidence="13">
    <location>
        <begin position="203"/>
        <end position="451"/>
    </location>
</feature>